<keyword evidence="1" id="KW-1133">Transmembrane helix</keyword>
<proteinExistence type="predicted"/>
<dbReference type="EMBL" id="JAAOLE020000001">
    <property type="protein sequence ID" value="NVI43788.1"/>
    <property type="molecule type" value="Genomic_DNA"/>
</dbReference>
<dbReference type="InterPro" id="IPR012495">
    <property type="entry name" value="TadE-like_dom"/>
</dbReference>
<protein>
    <submittedName>
        <fullName evidence="3">Pilus assembly protein</fullName>
    </submittedName>
</protein>
<dbReference type="AlphaFoldDB" id="A0A973VXS1"/>
<sequence>MKIASLKRNRSAAFVKDCRGATAVEFALVAAPFIALLIAILQTFLVFFAQELLEAVVQQSSRQILTGQTQSQQATQAAFRQTVCNQVVVLFSCPKIMVDVRVATSWSSADTSAPVLTYDGQGNALTTWQQFNPGNAGDIVVVRVIYLWPVFLGPLGFNLSNQPNNTRMILATAAFQNEPSS</sequence>
<evidence type="ECO:0000256" key="1">
    <source>
        <dbReference type="SAM" id="Phobius"/>
    </source>
</evidence>
<reference evidence="3" key="1">
    <citation type="submission" date="2020-06" db="EMBL/GenBank/DDBJ databases">
        <title>Whole Genome Sequence of Bradyrhizobium sp. Strain 1S1.</title>
        <authorList>
            <person name="Bromfield E.S.P."/>
            <person name="Cloutier S."/>
        </authorList>
    </citation>
    <scope>NUCLEOTIDE SEQUENCE [LARGE SCALE GENOMIC DNA]</scope>
    <source>
        <strain evidence="3">1S1</strain>
    </source>
</reference>
<accession>A0A973VXS1</accession>
<dbReference type="Pfam" id="PF07811">
    <property type="entry name" value="TadE"/>
    <property type="match status" value="1"/>
</dbReference>
<organism evidence="3">
    <name type="scientific">Bradyrhizobium septentrionale</name>
    <dbReference type="NCBI Taxonomy" id="1404411"/>
    <lineage>
        <taxon>Bacteria</taxon>
        <taxon>Pseudomonadati</taxon>
        <taxon>Pseudomonadota</taxon>
        <taxon>Alphaproteobacteria</taxon>
        <taxon>Hyphomicrobiales</taxon>
        <taxon>Nitrobacteraceae</taxon>
        <taxon>Bradyrhizobium</taxon>
    </lineage>
</organism>
<feature type="domain" description="TadE-like" evidence="2">
    <location>
        <begin position="20"/>
        <end position="62"/>
    </location>
</feature>
<keyword evidence="1" id="KW-0472">Membrane</keyword>
<feature type="transmembrane region" description="Helical" evidence="1">
    <location>
        <begin position="26"/>
        <end position="49"/>
    </location>
</feature>
<dbReference type="RefSeq" id="WP_166203113.1">
    <property type="nucleotide sequence ID" value="NZ_CP088285.1"/>
</dbReference>
<evidence type="ECO:0000259" key="2">
    <source>
        <dbReference type="Pfam" id="PF07811"/>
    </source>
</evidence>
<evidence type="ECO:0000313" key="3">
    <source>
        <dbReference type="EMBL" id="NVI43788.1"/>
    </source>
</evidence>
<keyword evidence="1" id="KW-0812">Transmembrane</keyword>
<gene>
    <name evidence="3" type="ORF">HAP48_012730</name>
</gene>
<name>A0A973VXS1_9BRAD</name>
<comment type="caution">
    <text evidence="3">The sequence shown here is derived from an EMBL/GenBank/DDBJ whole genome shotgun (WGS) entry which is preliminary data.</text>
</comment>